<evidence type="ECO:0000313" key="2">
    <source>
        <dbReference type="Proteomes" id="UP000267606"/>
    </source>
</evidence>
<dbReference type="Proteomes" id="UP000267606">
    <property type="component" value="Unassembled WGS sequence"/>
</dbReference>
<sequence>MSIATSTSSNITTTYTNGPMLMKMESVVEREDPSVDVVTLETPNLTSLIGTNSATFPRKFPVHQNIII</sequence>
<proteinExistence type="predicted"/>
<protein>
    <submittedName>
        <fullName evidence="1 3">Uncharacterized protein</fullName>
    </submittedName>
</protein>
<dbReference type="EMBL" id="UZAJ01042099">
    <property type="protein sequence ID" value="VDP21766.1"/>
    <property type="molecule type" value="Genomic_DNA"/>
</dbReference>
<keyword evidence="2" id="KW-1185">Reference proteome</keyword>
<evidence type="ECO:0000313" key="3">
    <source>
        <dbReference type="WBParaSite" id="OFLC_0001542801-mRNA-1"/>
    </source>
</evidence>
<dbReference type="STRING" id="387005.A0A183I6Q5"/>
<dbReference type="AlphaFoldDB" id="A0A183I6Q5"/>
<organism evidence="3">
    <name type="scientific">Onchocerca flexuosa</name>
    <dbReference type="NCBI Taxonomy" id="387005"/>
    <lineage>
        <taxon>Eukaryota</taxon>
        <taxon>Metazoa</taxon>
        <taxon>Ecdysozoa</taxon>
        <taxon>Nematoda</taxon>
        <taxon>Chromadorea</taxon>
        <taxon>Rhabditida</taxon>
        <taxon>Spirurina</taxon>
        <taxon>Spiruromorpha</taxon>
        <taxon>Filarioidea</taxon>
        <taxon>Onchocercidae</taxon>
        <taxon>Onchocerca</taxon>
    </lineage>
</organism>
<evidence type="ECO:0000313" key="1">
    <source>
        <dbReference type="EMBL" id="VDP21766.1"/>
    </source>
</evidence>
<accession>A0A183I6Q5</accession>
<name>A0A183I6Q5_9BILA</name>
<gene>
    <name evidence="1" type="ORF">OFLC_LOCUS15417</name>
</gene>
<reference evidence="3" key="1">
    <citation type="submission" date="2016-06" db="UniProtKB">
        <authorList>
            <consortium name="WormBaseParasite"/>
        </authorList>
    </citation>
    <scope>IDENTIFICATION</scope>
</reference>
<reference evidence="1 2" key="2">
    <citation type="submission" date="2018-11" db="EMBL/GenBank/DDBJ databases">
        <authorList>
            <consortium name="Pathogen Informatics"/>
        </authorList>
    </citation>
    <scope>NUCLEOTIDE SEQUENCE [LARGE SCALE GENOMIC DNA]</scope>
</reference>
<dbReference type="WBParaSite" id="OFLC_0001542801-mRNA-1">
    <property type="protein sequence ID" value="OFLC_0001542801-mRNA-1"/>
    <property type="gene ID" value="OFLC_0001542801"/>
</dbReference>